<proteinExistence type="predicted"/>
<keyword evidence="2" id="KW-1185">Reference proteome</keyword>
<sequence>MNAICFNRQSFLVQSIFSLCTMPSIKEWASIRYSVLGLGLGLALALILASWPTQAAYNPNLLTVENTTSGVSHTFTIEQLKTDFPQQTYDTHTPWMKEGQKTLFRGPRLIDVLARAGILDSRAIKVIAYDDFISEIRMDEIRTYDPILAVECKCTDGDRMDGLCKAGQELRPIGMLEKGPIFMVWPANRLPSAYTPTRNSIWVFFPVLIRPA</sequence>
<dbReference type="AlphaFoldDB" id="A0A368JWP8"/>
<evidence type="ECO:0000313" key="2">
    <source>
        <dbReference type="Proteomes" id="UP000253420"/>
    </source>
</evidence>
<dbReference type="SUPFAM" id="SSF56524">
    <property type="entry name" value="Oxidoreductase molybdopterin-binding domain"/>
    <property type="match status" value="1"/>
</dbReference>
<organism evidence="1 2">
    <name type="scientific">Phyllobacterium salinisoli</name>
    <dbReference type="NCBI Taxonomy" id="1899321"/>
    <lineage>
        <taxon>Bacteria</taxon>
        <taxon>Pseudomonadati</taxon>
        <taxon>Pseudomonadota</taxon>
        <taxon>Alphaproteobacteria</taxon>
        <taxon>Hyphomicrobiales</taxon>
        <taxon>Phyllobacteriaceae</taxon>
        <taxon>Phyllobacterium</taxon>
    </lineage>
</organism>
<evidence type="ECO:0000313" key="1">
    <source>
        <dbReference type="EMBL" id="RCS21371.1"/>
    </source>
</evidence>
<dbReference type="EMBL" id="QOZG01000056">
    <property type="protein sequence ID" value="RCS21371.1"/>
    <property type="molecule type" value="Genomic_DNA"/>
</dbReference>
<evidence type="ECO:0008006" key="3">
    <source>
        <dbReference type="Google" id="ProtNLM"/>
    </source>
</evidence>
<name>A0A368JWP8_9HYPH</name>
<protein>
    <recommendedName>
        <fullName evidence="3">Oxidoreductase molybdopterin-binding domain-containing protein</fullName>
    </recommendedName>
</protein>
<gene>
    <name evidence="1" type="ORF">DUT91_24615</name>
</gene>
<accession>A0A368JWP8</accession>
<comment type="caution">
    <text evidence="1">The sequence shown here is derived from an EMBL/GenBank/DDBJ whole genome shotgun (WGS) entry which is preliminary data.</text>
</comment>
<dbReference type="Proteomes" id="UP000253420">
    <property type="component" value="Unassembled WGS sequence"/>
</dbReference>
<dbReference type="RefSeq" id="WP_114443011.1">
    <property type="nucleotide sequence ID" value="NZ_QOZG01000056.1"/>
</dbReference>
<dbReference type="InterPro" id="IPR036374">
    <property type="entry name" value="OxRdtase_Mopterin-bd_sf"/>
</dbReference>
<reference evidence="1 2" key="1">
    <citation type="submission" date="2018-07" db="EMBL/GenBank/DDBJ databases">
        <title>The draft genome of Phyllobacterium salinisoli.</title>
        <authorList>
            <person name="Liu L."/>
            <person name="Li L."/>
            <person name="Zhang X."/>
            <person name="Liang L."/>
        </authorList>
    </citation>
    <scope>NUCLEOTIDE SEQUENCE [LARGE SCALE GENOMIC DNA]</scope>
    <source>
        <strain evidence="1 2">LLAN61</strain>
    </source>
</reference>
<dbReference type="OrthoDB" id="9798763at2"/>